<gene>
    <name evidence="1" type="ORF">AZI85_09630</name>
</gene>
<comment type="caution">
    <text evidence="1">The sequence shown here is derived from an EMBL/GenBank/DDBJ whole genome shotgun (WGS) entry which is preliminary data.</text>
</comment>
<dbReference type="AlphaFoldDB" id="A0A150WE56"/>
<evidence type="ECO:0000313" key="1">
    <source>
        <dbReference type="EMBL" id="KYG61197.1"/>
    </source>
</evidence>
<dbReference type="OrthoDB" id="5289700at2"/>
<dbReference type="Gene3D" id="3.40.190.10">
    <property type="entry name" value="Periplasmic binding protein-like II"/>
    <property type="match status" value="1"/>
</dbReference>
<dbReference type="RefSeq" id="WP_063244562.1">
    <property type="nucleotide sequence ID" value="NZ_LUKF01000017.1"/>
</dbReference>
<name>A0A150WE56_BDEBC</name>
<accession>A0A150WE56</accession>
<dbReference type="Proteomes" id="UP000075391">
    <property type="component" value="Unassembled WGS sequence"/>
</dbReference>
<sequence length="307" mass="34976">MGVGFLHGVLPQGLSRSYFISPTKIQVFTTDEVFFPLEIRKELEDELNVKFSVTITRDWDAILANTVASPAVDLIFLPSYWANTLAHQDLLLDIAQTRKQLQNRVASDFLSIKSTGAFHFFPFYWMKTGIQTSKHESFADFLKNKSESFLLLLADEDLLLKHFQLWKEQGLLDEVAQKKVLTLQLDQLNRDLPEEGAMEGPLTQESKELTTSFVSALLVWGAAIPVNSPNKELVLEILETLSSSERQERTLLQTPFNSAFSTVTANSIPLNRRADFIRDLRLKDTIILETKDQEAKNKLRNEFNLIL</sequence>
<organism evidence="1 2">
    <name type="scientific">Bdellovibrio bacteriovorus</name>
    <dbReference type="NCBI Taxonomy" id="959"/>
    <lineage>
        <taxon>Bacteria</taxon>
        <taxon>Pseudomonadati</taxon>
        <taxon>Bdellovibrionota</taxon>
        <taxon>Bdellovibrionia</taxon>
        <taxon>Bdellovibrionales</taxon>
        <taxon>Pseudobdellovibrionaceae</taxon>
        <taxon>Bdellovibrio</taxon>
    </lineage>
</organism>
<dbReference type="SUPFAM" id="SSF53850">
    <property type="entry name" value="Periplasmic binding protein-like II"/>
    <property type="match status" value="1"/>
</dbReference>
<reference evidence="1 2" key="1">
    <citation type="submission" date="2016-03" db="EMBL/GenBank/DDBJ databases">
        <authorList>
            <person name="Ploux O."/>
        </authorList>
    </citation>
    <scope>NUCLEOTIDE SEQUENCE [LARGE SCALE GENOMIC DNA]</scope>
    <source>
        <strain evidence="1 2">BER2</strain>
    </source>
</reference>
<evidence type="ECO:0000313" key="2">
    <source>
        <dbReference type="Proteomes" id="UP000075391"/>
    </source>
</evidence>
<protein>
    <submittedName>
        <fullName evidence="1">Uncharacterized protein</fullName>
    </submittedName>
</protein>
<dbReference type="EMBL" id="LUKF01000017">
    <property type="protein sequence ID" value="KYG61197.1"/>
    <property type="molecule type" value="Genomic_DNA"/>
</dbReference>
<proteinExistence type="predicted"/>